<keyword evidence="2" id="KW-1185">Reference proteome</keyword>
<accession>A0ABP3WYX6</accession>
<organism evidence="1 2">
    <name type="scientific">Aliiglaciecola litoralis</name>
    <dbReference type="NCBI Taxonomy" id="582857"/>
    <lineage>
        <taxon>Bacteria</taxon>
        <taxon>Pseudomonadati</taxon>
        <taxon>Pseudomonadota</taxon>
        <taxon>Gammaproteobacteria</taxon>
        <taxon>Alteromonadales</taxon>
        <taxon>Alteromonadaceae</taxon>
        <taxon>Aliiglaciecola</taxon>
    </lineage>
</organism>
<dbReference type="SUPFAM" id="SSF52540">
    <property type="entry name" value="P-loop containing nucleoside triphosphate hydrolases"/>
    <property type="match status" value="1"/>
</dbReference>
<dbReference type="InterPro" id="IPR005331">
    <property type="entry name" value="Sulfotransferase"/>
</dbReference>
<evidence type="ECO:0000313" key="2">
    <source>
        <dbReference type="Proteomes" id="UP001500359"/>
    </source>
</evidence>
<evidence type="ECO:0008006" key="3">
    <source>
        <dbReference type="Google" id="ProtNLM"/>
    </source>
</evidence>
<protein>
    <recommendedName>
        <fullName evidence="3">Sulfotransferase family protein</fullName>
    </recommendedName>
</protein>
<reference evidence="2" key="1">
    <citation type="journal article" date="2019" name="Int. J. Syst. Evol. Microbiol.">
        <title>The Global Catalogue of Microorganisms (GCM) 10K type strain sequencing project: providing services to taxonomists for standard genome sequencing and annotation.</title>
        <authorList>
            <consortium name="The Broad Institute Genomics Platform"/>
            <consortium name="The Broad Institute Genome Sequencing Center for Infectious Disease"/>
            <person name="Wu L."/>
            <person name="Ma J."/>
        </authorList>
    </citation>
    <scope>NUCLEOTIDE SEQUENCE [LARGE SCALE GENOMIC DNA]</scope>
    <source>
        <strain evidence="2">JCM 15896</strain>
    </source>
</reference>
<proteinExistence type="predicted"/>
<name>A0ABP3WYX6_9ALTE</name>
<evidence type="ECO:0000313" key="1">
    <source>
        <dbReference type="EMBL" id="GAA0857205.1"/>
    </source>
</evidence>
<dbReference type="Pfam" id="PF03567">
    <property type="entry name" value="Sulfotransfer_2"/>
    <property type="match status" value="1"/>
</dbReference>
<dbReference type="Gene3D" id="3.40.50.300">
    <property type="entry name" value="P-loop containing nucleotide triphosphate hydrolases"/>
    <property type="match status" value="1"/>
</dbReference>
<dbReference type="EMBL" id="BAAAFD010000005">
    <property type="protein sequence ID" value="GAA0857205.1"/>
    <property type="molecule type" value="Genomic_DNA"/>
</dbReference>
<dbReference type="Proteomes" id="UP001500359">
    <property type="component" value="Unassembled WGS sequence"/>
</dbReference>
<dbReference type="InterPro" id="IPR027417">
    <property type="entry name" value="P-loop_NTPase"/>
</dbReference>
<dbReference type="RefSeq" id="WP_343859897.1">
    <property type="nucleotide sequence ID" value="NZ_BAAAFD010000005.1"/>
</dbReference>
<gene>
    <name evidence="1" type="ORF">GCM10009114_22080</name>
</gene>
<sequence length="184" mass="21673">MQIVAFIHIPKTAGNSFMKAFSLLNTSVNFKRLSTANGIDAQSWQDAYSFCVVRNPYDRAVSSYYFHVKTDYQGQLMSRYPKLKSYTFEQYLELRTKYNEFLLMPQVNFISRRDGLADVKKILRFESLQQGIEQINQDLNVKLELEHLNSSPRPKNYQSFYNETTFKLVSDIYAKDIEAFNYEF</sequence>
<comment type="caution">
    <text evidence="1">The sequence shown here is derived from an EMBL/GenBank/DDBJ whole genome shotgun (WGS) entry which is preliminary data.</text>
</comment>